<dbReference type="RefSeq" id="WP_377558090.1">
    <property type="nucleotide sequence ID" value="NZ_JBHUHQ010000019.1"/>
</dbReference>
<dbReference type="GO" id="GO:0008168">
    <property type="term" value="F:methyltransferase activity"/>
    <property type="evidence" value="ECO:0007669"/>
    <property type="project" value="UniProtKB-KW"/>
</dbReference>
<evidence type="ECO:0000313" key="2">
    <source>
        <dbReference type="EMBL" id="MFD2045451.1"/>
    </source>
</evidence>
<gene>
    <name evidence="2" type="ORF">ACFSJF_14320</name>
</gene>
<comment type="caution">
    <text evidence="2">The sequence shown here is derived from an EMBL/GenBank/DDBJ whole genome shotgun (WGS) entry which is preliminary data.</text>
</comment>
<evidence type="ECO:0000259" key="1">
    <source>
        <dbReference type="Pfam" id="PF13649"/>
    </source>
</evidence>
<dbReference type="GO" id="GO:0032259">
    <property type="term" value="P:methylation"/>
    <property type="evidence" value="ECO:0007669"/>
    <property type="project" value="UniProtKB-KW"/>
</dbReference>
<dbReference type="EMBL" id="JBHUHQ010000019">
    <property type="protein sequence ID" value="MFD2045451.1"/>
    <property type="molecule type" value="Genomic_DNA"/>
</dbReference>
<keyword evidence="2" id="KW-0808">Transferase</keyword>
<protein>
    <submittedName>
        <fullName evidence="2">Class I SAM-dependent methyltransferase</fullName>
        <ecNumber evidence="2">2.1.-.-</ecNumber>
    </submittedName>
</protein>
<dbReference type="Pfam" id="PF13649">
    <property type="entry name" value="Methyltransf_25"/>
    <property type="match status" value="1"/>
</dbReference>
<keyword evidence="3" id="KW-1185">Reference proteome</keyword>
<dbReference type="EC" id="2.1.-.-" evidence="2"/>
<name>A0ABW4W2X7_9BACI</name>
<reference evidence="3" key="1">
    <citation type="journal article" date="2019" name="Int. J. Syst. Evol. Microbiol.">
        <title>The Global Catalogue of Microorganisms (GCM) 10K type strain sequencing project: providing services to taxonomists for standard genome sequencing and annotation.</title>
        <authorList>
            <consortium name="The Broad Institute Genomics Platform"/>
            <consortium name="The Broad Institute Genome Sequencing Center for Infectious Disease"/>
            <person name="Wu L."/>
            <person name="Ma J."/>
        </authorList>
    </citation>
    <scope>NUCLEOTIDE SEQUENCE [LARGE SCALE GENOMIC DNA]</scope>
    <source>
        <strain evidence="3">R28</strain>
    </source>
</reference>
<evidence type="ECO:0000313" key="3">
    <source>
        <dbReference type="Proteomes" id="UP001597383"/>
    </source>
</evidence>
<dbReference type="CDD" id="cd02440">
    <property type="entry name" value="AdoMet_MTases"/>
    <property type="match status" value="1"/>
</dbReference>
<dbReference type="InterPro" id="IPR041698">
    <property type="entry name" value="Methyltransf_25"/>
</dbReference>
<dbReference type="Gene3D" id="3.40.50.150">
    <property type="entry name" value="Vaccinia Virus protein VP39"/>
    <property type="match status" value="1"/>
</dbReference>
<dbReference type="SUPFAM" id="SSF53335">
    <property type="entry name" value="S-adenosyl-L-methionine-dependent methyltransferases"/>
    <property type="match status" value="1"/>
</dbReference>
<keyword evidence="2" id="KW-0489">Methyltransferase</keyword>
<feature type="domain" description="Methyltransferase" evidence="1">
    <location>
        <begin position="61"/>
        <end position="127"/>
    </location>
</feature>
<accession>A0ABW4W2X7</accession>
<dbReference type="Proteomes" id="UP001597383">
    <property type="component" value="Unassembled WGS sequence"/>
</dbReference>
<proteinExistence type="predicted"/>
<organism evidence="2 3">
    <name type="scientific">Ornithinibacillus salinisoli</name>
    <dbReference type="NCBI Taxonomy" id="1848459"/>
    <lineage>
        <taxon>Bacteria</taxon>
        <taxon>Bacillati</taxon>
        <taxon>Bacillota</taxon>
        <taxon>Bacilli</taxon>
        <taxon>Bacillales</taxon>
        <taxon>Bacillaceae</taxon>
        <taxon>Ornithinibacillus</taxon>
    </lineage>
</organism>
<sequence>MGLINPSTLSGWLRPHSIEWYEQLSKLQGKYAYTWNTSYVDPNGESIFDKEVARMIVNKKVLDVGCGHGEYTIQCSLLAEEIVGFDVTDDFIIMAEKNNQPNVTFVKGSTKYGFPFEKDEFDCAYIRKGPTSSYPLLEQVVKKGGNILGLHPGDDLGKELPILFPNLFEDSNGSPILDAVRRKLDLSRFKSIDIESVNSTEYLQSPLDVLKLRCFGQPPQIYDFLKEQNLVDISRIFERNATKQGLPLTFLHYLVRVTV</sequence>
<dbReference type="InterPro" id="IPR029063">
    <property type="entry name" value="SAM-dependent_MTases_sf"/>
</dbReference>